<sequence length="160" mass="18480">MIVHCGTVWGRRGGSYLYAIFTTDHAYIGETGNMPTARWGSHLGKTDSSFMEKLKKELDYHELPIYEDDIVYIGLHCKVIDDEIESKRKFARLAIEDEIHKQFGLNINSFGSYKKLLSRPTKRSARITLNFDVESFAKYATKVIIEEYNKYDINLVSSKK</sequence>
<protein>
    <recommendedName>
        <fullName evidence="3">GIY-YIG domain-containing protein</fullName>
    </recommendedName>
</protein>
<proteinExistence type="predicted"/>
<keyword evidence="2" id="KW-1185">Reference proteome</keyword>
<name>A0ABT2Y2N9_9PSED</name>
<dbReference type="RefSeq" id="WP_263471460.1">
    <property type="nucleotide sequence ID" value="NZ_JAMSHA010000010.1"/>
</dbReference>
<evidence type="ECO:0000313" key="1">
    <source>
        <dbReference type="EMBL" id="MCV2224893.1"/>
    </source>
</evidence>
<dbReference type="EMBL" id="JAMSHA010000010">
    <property type="protein sequence ID" value="MCV2224893.1"/>
    <property type="molecule type" value="Genomic_DNA"/>
</dbReference>
<reference evidence="1" key="1">
    <citation type="submission" date="2022-06" db="EMBL/GenBank/DDBJ databases">
        <title>De novo draft assembly of the Pseudomonas mercurotoleraris sp. nov., isolated from the plants rhizosphere.</title>
        <authorList>
            <person name="Robas M."/>
            <person name="Gonzalez D."/>
            <person name="Fernandez V.M."/>
            <person name="Luna L."/>
            <person name="Provanza A."/>
            <person name="Jimenez P.A."/>
        </authorList>
    </citation>
    <scope>NUCLEOTIDE SEQUENCE</scope>
    <source>
        <strain evidence="1">SAICEUPSM</strain>
    </source>
</reference>
<gene>
    <name evidence="1" type="ORF">ND528_25380</name>
</gene>
<organism evidence="1 2">
    <name type="scientific">Pseudomonas mercuritolerans</name>
    <dbReference type="NCBI Taxonomy" id="2951809"/>
    <lineage>
        <taxon>Bacteria</taxon>
        <taxon>Pseudomonadati</taxon>
        <taxon>Pseudomonadota</taxon>
        <taxon>Gammaproteobacteria</taxon>
        <taxon>Pseudomonadales</taxon>
        <taxon>Pseudomonadaceae</taxon>
        <taxon>Pseudomonas</taxon>
    </lineage>
</organism>
<evidence type="ECO:0000313" key="2">
    <source>
        <dbReference type="Proteomes" id="UP001063475"/>
    </source>
</evidence>
<comment type="caution">
    <text evidence="1">The sequence shown here is derived from an EMBL/GenBank/DDBJ whole genome shotgun (WGS) entry which is preliminary data.</text>
</comment>
<dbReference type="Proteomes" id="UP001063475">
    <property type="component" value="Unassembled WGS sequence"/>
</dbReference>
<evidence type="ECO:0008006" key="3">
    <source>
        <dbReference type="Google" id="ProtNLM"/>
    </source>
</evidence>
<accession>A0ABT2Y2N9</accession>